<feature type="transmembrane region" description="Helical" evidence="7">
    <location>
        <begin position="124"/>
        <end position="145"/>
    </location>
</feature>
<comment type="caution">
    <text evidence="8">The sequence shown here is derived from an EMBL/GenBank/DDBJ whole genome shotgun (WGS) entry which is preliminary data.</text>
</comment>
<proteinExistence type="inferred from homology"/>
<feature type="transmembrane region" description="Helical" evidence="7">
    <location>
        <begin position="166"/>
        <end position="186"/>
    </location>
</feature>
<feature type="transmembrane region" description="Helical" evidence="7">
    <location>
        <begin position="93"/>
        <end position="112"/>
    </location>
</feature>
<dbReference type="HOGENOM" id="CLU_063626_3_1_5"/>
<evidence type="ECO:0000256" key="7">
    <source>
        <dbReference type="SAM" id="Phobius"/>
    </source>
</evidence>
<reference evidence="8 9" key="2">
    <citation type="submission" date="2012-06" db="EMBL/GenBank/DDBJ databases">
        <authorList>
            <person name="Fiebig A."/>
        </authorList>
    </citation>
    <scope>NUCLEOTIDE SEQUENCE [LARGE SCALE GENOMIC DNA]</scope>
    <source>
        <strain evidence="8 9">DFL-43</strain>
    </source>
</reference>
<evidence type="ECO:0000256" key="5">
    <source>
        <dbReference type="ARBA" id="ARBA00022989"/>
    </source>
</evidence>
<keyword evidence="8" id="KW-0969">Cilium</keyword>
<protein>
    <submittedName>
        <fullName evidence="8">Flagellar biosynthesis pathway, component FliR</fullName>
    </submittedName>
</protein>
<name>A9CYQ5_HOEPD</name>
<accession>A9CYQ5</accession>
<sequence>MMSDPEGTILALFAAFCRIGGCIMVLPGFSSFRVPVQIRLFIAVAISMALLPMLWETLYPNVQTGGGIYIGLIGTELLIGVTFGLIARYIVLALQFAGTGLSMAIGFNAAPGGGLLETEQEGNITSLITFTAVLLLFLSDFHHMVIEALLRSYDFMPLGSGFDPQMALMTLTDTLAGAFMLVLRLASPFLVYSMAFNLSIGLINKLAPAIPVYFITIPFILAGGLLLLFFGSQEFFKQFLDGFVPLFMGLR</sequence>
<keyword evidence="5 7" id="KW-1133">Transmembrane helix</keyword>
<evidence type="ECO:0000256" key="4">
    <source>
        <dbReference type="ARBA" id="ARBA00022692"/>
    </source>
</evidence>
<feature type="transmembrane region" description="Helical" evidence="7">
    <location>
        <begin position="206"/>
        <end position="230"/>
    </location>
</feature>
<dbReference type="RefSeq" id="WP_007195873.1">
    <property type="nucleotide sequence ID" value="NZ_CM002917.1"/>
</dbReference>
<dbReference type="AlphaFoldDB" id="A9CYQ5"/>
<reference evidence="8 9" key="1">
    <citation type="submission" date="2007-10" db="EMBL/GenBank/DDBJ databases">
        <authorList>
            <person name="Wagner-Dobler I."/>
            <person name="Ferriera S."/>
            <person name="Johnson J."/>
            <person name="Kravitz S."/>
            <person name="Beeson K."/>
            <person name="Sutton G."/>
            <person name="Rogers Y.-H."/>
            <person name="Friedman R."/>
            <person name="Frazier M."/>
            <person name="Venter J.C."/>
        </authorList>
    </citation>
    <scope>NUCLEOTIDE SEQUENCE [LARGE SCALE GENOMIC DNA]</scope>
    <source>
        <strain evidence="8 9">DFL-43</strain>
    </source>
</reference>
<keyword evidence="6 7" id="KW-0472">Membrane</keyword>
<dbReference type="OrthoDB" id="9779817at2"/>
<dbReference type="GO" id="GO:0006605">
    <property type="term" value="P:protein targeting"/>
    <property type="evidence" value="ECO:0007669"/>
    <property type="project" value="InterPro"/>
</dbReference>
<feature type="transmembrane region" description="Helical" evidence="7">
    <location>
        <begin position="67"/>
        <end position="86"/>
    </location>
</feature>
<dbReference type="Proteomes" id="UP000004291">
    <property type="component" value="Chromosome"/>
</dbReference>
<feature type="transmembrane region" description="Helical" evidence="7">
    <location>
        <begin position="38"/>
        <end position="55"/>
    </location>
</feature>
<evidence type="ECO:0000256" key="3">
    <source>
        <dbReference type="ARBA" id="ARBA00022475"/>
    </source>
</evidence>
<keyword evidence="3" id="KW-1003">Cell membrane</keyword>
<feature type="transmembrane region" description="Helical" evidence="7">
    <location>
        <begin position="6"/>
        <end position="26"/>
    </location>
</feature>
<evidence type="ECO:0000313" key="8">
    <source>
        <dbReference type="EMBL" id="EDQ34612.1"/>
    </source>
</evidence>
<dbReference type="Pfam" id="PF01311">
    <property type="entry name" value="Bac_export_1"/>
    <property type="match status" value="1"/>
</dbReference>
<gene>
    <name evidence="8" type="ORF">HPDFL43_00405</name>
</gene>
<dbReference type="InterPro" id="IPR002010">
    <property type="entry name" value="T3SS_IM_R"/>
</dbReference>
<dbReference type="EMBL" id="ABIA03000002">
    <property type="protein sequence ID" value="EDQ34612.1"/>
    <property type="molecule type" value="Genomic_DNA"/>
</dbReference>
<dbReference type="eggNOG" id="COG1684">
    <property type="taxonomic scope" value="Bacteria"/>
</dbReference>
<keyword evidence="8" id="KW-0966">Cell projection</keyword>
<dbReference type="STRING" id="411684.HPDFL43_00405"/>
<keyword evidence="9" id="KW-1185">Reference proteome</keyword>
<dbReference type="PANTHER" id="PTHR30065">
    <property type="entry name" value="FLAGELLAR BIOSYNTHETIC PROTEIN FLIR"/>
    <property type="match status" value="1"/>
</dbReference>
<evidence type="ECO:0000313" key="9">
    <source>
        <dbReference type="Proteomes" id="UP000004291"/>
    </source>
</evidence>
<evidence type="ECO:0000256" key="2">
    <source>
        <dbReference type="ARBA" id="ARBA00009772"/>
    </source>
</evidence>
<comment type="subcellular location">
    <subcellularLocation>
        <location evidence="1">Cell membrane</location>
        <topology evidence="1">Multi-pass membrane protein</topology>
    </subcellularLocation>
</comment>
<organism evidence="8 9">
    <name type="scientific">Hoeflea phototrophica (strain DSM 17068 / NCIMB 14078 / DFL-43)</name>
    <dbReference type="NCBI Taxonomy" id="411684"/>
    <lineage>
        <taxon>Bacteria</taxon>
        <taxon>Pseudomonadati</taxon>
        <taxon>Pseudomonadota</taxon>
        <taxon>Alphaproteobacteria</taxon>
        <taxon>Hyphomicrobiales</taxon>
        <taxon>Rhizobiaceae</taxon>
        <taxon>Hoeflea</taxon>
    </lineage>
</organism>
<dbReference type="GO" id="GO:0005886">
    <property type="term" value="C:plasma membrane"/>
    <property type="evidence" value="ECO:0007669"/>
    <property type="project" value="UniProtKB-SubCell"/>
</dbReference>
<keyword evidence="4 7" id="KW-0812">Transmembrane</keyword>
<comment type="similarity">
    <text evidence="2">Belongs to the FliR/MopE/SpaR family.</text>
</comment>
<dbReference type="PANTHER" id="PTHR30065:SF8">
    <property type="entry name" value="FLAGELLAR BIOSYNTHETIC PROTEIN FLIR"/>
    <property type="match status" value="1"/>
</dbReference>
<keyword evidence="8" id="KW-0282">Flagellum</keyword>
<evidence type="ECO:0000256" key="1">
    <source>
        <dbReference type="ARBA" id="ARBA00004651"/>
    </source>
</evidence>
<dbReference type="PRINTS" id="PR00953">
    <property type="entry name" value="TYPE3IMRPROT"/>
</dbReference>
<evidence type="ECO:0000256" key="6">
    <source>
        <dbReference type="ARBA" id="ARBA00023136"/>
    </source>
</evidence>